<sequence length="43" mass="5193">MGSRQAFMFGFELELARFRYSNELFQPILTRVYSHCNEKKFSL</sequence>
<comment type="caution">
    <text evidence="1">The sequence shown here is derived from an EMBL/GenBank/DDBJ whole genome shotgun (WGS) entry which is preliminary data.</text>
</comment>
<dbReference type="AlphaFoldDB" id="W6PJA8"/>
<dbReference type="EMBL" id="CBXG010000020">
    <property type="protein sequence ID" value="CDM04135.1"/>
    <property type="molecule type" value="Genomic_DNA"/>
</dbReference>
<name>W6PJA8_9BACE</name>
<organism evidence="1 2">
    <name type="scientific">Bacteroides xylanisolvens SD CC 1b</name>
    <dbReference type="NCBI Taxonomy" id="702447"/>
    <lineage>
        <taxon>Bacteria</taxon>
        <taxon>Pseudomonadati</taxon>
        <taxon>Bacteroidota</taxon>
        <taxon>Bacteroidia</taxon>
        <taxon>Bacteroidales</taxon>
        <taxon>Bacteroidaceae</taxon>
        <taxon>Bacteroides</taxon>
    </lineage>
</organism>
<gene>
    <name evidence="1" type="ORF">BN890_17100</name>
</gene>
<evidence type="ECO:0000313" key="1">
    <source>
        <dbReference type="EMBL" id="CDM04135.1"/>
    </source>
</evidence>
<protein>
    <submittedName>
        <fullName evidence="1">Uncharacterized protein</fullName>
    </submittedName>
</protein>
<accession>W6PJA8</accession>
<dbReference type="Proteomes" id="UP000019380">
    <property type="component" value="Unassembled WGS sequence"/>
</dbReference>
<proteinExistence type="predicted"/>
<evidence type="ECO:0000313" key="2">
    <source>
        <dbReference type="Proteomes" id="UP000019380"/>
    </source>
</evidence>
<reference evidence="1 2" key="1">
    <citation type="submission" date="2013-12" db="EMBL/GenBank/DDBJ databases">
        <title>Improved hybrid genome assemblies of Bacteroides xylanisolvens SD CC 1b and Bacteroides xylanisolvens SD CC 2a using Illumina and 454 Sequencing.</title>
        <authorList>
            <person name="Ramaraj T."/>
            <person name="Sundararajan A."/>
            <person name="Mudge J."/>
            <person name="Schilkey F.D."/>
            <person name="Delvecchio V."/>
            <person name="Donlon M."/>
            <person name="Ziemer C."/>
        </authorList>
    </citation>
    <scope>NUCLEOTIDE SEQUENCE [LARGE SCALE GENOMIC DNA]</scope>
</reference>